<dbReference type="AlphaFoldDB" id="A0A5B7DGP2"/>
<dbReference type="Proteomes" id="UP000324222">
    <property type="component" value="Unassembled WGS sequence"/>
</dbReference>
<evidence type="ECO:0000256" key="1">
    <source>
        <dbReference type="SAM" id="MobiDB-lite"/>
    </source>
</evidence>
<gene>
    <name evidence="2" type="ORF">E2C01_013289</name>
</gene>
<name>A0A5B7DGP2_PORTR</name>
<proteinExistence type="predicted"/>
<sequence>MSTHIASGGNHTGLGSKKINNKQNNFRPQNGIHEHTGRHCFYEQEHLELPHHSPGWGQREHKDILLHLVQKARECNRIVGKHWCQVKSIGSLQHGLHSWLQLGLSLSQSHWLHGQQPLVLNQPELLVFLLISRAHILKLSQPGSELGLPLTFLFHQTLQQANQSDTLLQHASSEHPMKVRINQISILHKGKHSGSLLILNSLPPLFSSSLLHQCLLHGLHHF</sequence>
<evidence type="ECO:0000313" key="3">
    <source>
        <dbReference type="Proteomes" id="UP000324222"/>
    </source>
</evidence>
<dbReference type="EMBL" id="VSRR010000862">
    <property type="protein sequence ID" value="MPC20347.1"/>
    <property type="molecule type" value="Genomic_DNA"/>
</dbReference>
<organism evidence="2 3">
    <name type="scientific">Portunus trituberculatus</name>
    <name type="common">Swimming crab</name>
    <name type="synonym">Neptunus trituberculatus</name>
    <dbReference type="NCBI Taxonomy" id="210409"/>
    <lineage>
        <taxon>Eukaryota</taxon>
        <taxon>Metazoa</taxon>
        <taxon>Ecdysozoa</taxon>
        <taxon>Arthropoda</taxon>
        <taxon>Crustacea</taxon>
        <taxon>Multicrustacea</taxon>
        <taxon>Malacostraca</taxon>
        <taxon>Eumalacostraca</taxon>
        <taxon>Eucarida</taxon>
        <taxon>Decapoda</taxon>
        <taxon>Pleocyemata</taxon>
        <taxon>Brachyura</taxon>
        <taxon>Eubrachyura</taxon>
        <taxon>Portunoidea</taxon>
        <taxon>Portunidae</taxon>
        <taxon>Portuninae</taxon>
        <taxon>Portunus</taxon>
    </lineage>
</organism>
<keyword evidence="3" id="KW-1185">Reference proteome</keyword>
<feature type="region of interest" description="Disordered" evidence="1">
    <location>
        <begin position="1"/>
        <end position="30"/>
    </location>
</feature>
<protein>
    <submittedName>
        <fullName evidence="2">Uncharacterized protein</fullName>
    </submittedName>
</protein>
<accession>A0A5B7DGP2</accession>
<evidence type="ECO:0000313" key="2">
    <source>
        <dbReference type="EMBL" id="MPC20347.1"/>
    </source>
</evidence>
<reference evidence="2 3" key="1">
    <citation type="submission" date="2019-05" db="EMBL/GenBank/DDBJ databases">
        <title>Another draft genome of Portunus trituberculatus and its Hox gene families provides insights of decapod evolution.</title>
        <authorList>
            <person name="Jeong J.-H."/>
            <person name="Song I."/>
            <person name="Kim S."/>
            <person name="Choi T."/>
            <person name="Kim D."/>
            <person name="Ryu S."/>
            <person name="Kim W."/>
        </authorList>
    </citation>
    <scope>NUCLEOTIDE SEQUENCE [LARGE SCALE GENOMIC DNA]</scope>
    <source>
        <tissue evidence="2">Muscle</tissue>
    </source>
</reference>
<comment type="caution">
    <text evidence="2">The sequence shown here is derived from an EMBL/GenBank/DDBJ whole genome shotgun (WGS) entry which is preliminary data.</text>
</comment>